<accession>K9UR39</accession>
<keyword evidence="3" id="KW-1185">Reference proteome</keyword>
<keyword evidence="2" id="KW-0614">Plasmid</keyword>
<dbReference type="eggNOG" id="ENOG5031RVX">
    <property type="taxonomic scope" value="Bacteria"/>
</dbReference>
<dbReference type="EMBL" id="CP003601">
    <property type="protein sequence ID" value="AFY97148.1"/>
    <property type="molecule type" value="Genomic_DNA"/>
</dbReference>
<protein>
    <submittedName>
        <fullName evidence="2">Uncharacterized protein</fullName>
    </submittedName>
</protein>
<keyword evidence="1" id="KW-1133">Transmembrane helix</keyword>
<organism evidence="2 3">
    <name type="scientific">Chamaesiphon minutus (strain ATCC 27169 / PCC 6605)</name>
    <dbReference type="NCBI Taxonomy" id="1173020"/>
    <lineage>
        <taxon>Bacteria</taxon>
        <taxon>Bacillati</taxon>
        <taxon>Cyanobacteriota</taxon>
        <taxon>Cyanophyceae</taxon>
        <taxon>Gomontiellales</taxon>
        <taxon>Chamaesiphonaceae</taxon>
        <taxon>Chamaesiphon</taxon>
    </lineage>
</organism>
<name>K9UR39_CHAP6</name>
<evidence type="ECO:0000256" key="1">
    <source>
        <dbReference type="SAM" id="Phobius"/>
    </source>
</evidence>
<evidence type="ECO:0000313" key="2">
    <source>
        <dbReference type="EMBL" id="AFY97148.1"/>
    </source>
</evidence>
<gene>
    <name evidence="2" type="ORF">Cha6605_6325</name>
</gene>
<dbReference type="KEGG" id="cmp:Cha6605_6325"/>
<dbReference type="AlphaFoldDB" id="K9UR39"/>
<sequence length="284" mass="31107">MLYFLTHLMADSNHLSVLNLKKRSGKAGSDREQEKNFAALCALVALGVSTGGLIVSILTLNAANTIANKPMPTLVQTVNGKTMEIKAFDGKVRSDRAIQDFTVKTLTNLFTWRVYLIPTNQDEMRSPKADPGVAIESDGTANLKLPSPVWAASFAISDDFRKDFLGKQLAPLITTLKVLQGSSEVAFVPVSIQDPIEIKTNKPDEKLWKVKIVANLAVRTALNVPETLVPFNKDVYIRAVIPPIMPDVSRLDPKTDLQAVTAIARSAGLEIYGMEDFSKEDLIK</sequence>
<keyword evidence="1" id="KW-0812">Transmembrane</keyword>
<reference evidence="2 3" key="1">
    <citation type="submission" date="2012-05" db="EMBL/GenBank/DDBJ databases">
        <title>Noncontiguous Finished plasmid 1 of genome of Chamaesiphon sp. PCC 6605.</title>
        <authorList>
            <consortium name="US DOE Joint Genome Institute"/>
            <person name="Gugger M."/>
            <person name="Coursin T."/>
            <person name="Rippka R."/>
            <person name="Tandeau De Marsac N."/>
            <person name="Huntemann M."/>
            <person name="Wei C.-L."/>
            <person name="Han J."/>
            <person name="Detter J.C."/>
            <person name="Han C."/>
            <person name="Tapia R."/>
            <person name="Chen A."/>
            <person name="Kyrpides N."/>
            <person name="Mavromatis K."/>
            <person name="Markowitz V."/>
            <person name="Szeto E."/>
            <person name="Ivanova N."/>
            <person name="Pagani I."/>
            <person name="Pati A."/>
            <person name="Goodwin L."/>
            <person name="Nordberg H.P."/>
            <person name="Cantor M.N."/>
            <person name="Hua S.X."/>
            <person name="Woyke T."/>
            <person name="Kerfeld C.A."/>
        </authorList>
    </citation>
    <scope>NUCLEOTIDE SEQUENCE [LARGE SCALE GENOMIC DNA]</scope>
    <source>
        <strain evidence="3">ATCC 27169 / PCC 6605</strain>
        <plasmid evidence="3">Plasmid pCHA6605.01</plasmid>
    </source>
</reference>
<evidence type="ECO:0000313" key="3">
    <source>
        <dbReference type="Proteomes" id="UP000010366"/>
    </source>
</evidence>
<feature type="transmembrane region" description="Helical" evidence="1">
    <location>
        <begin position="37"/>
        <end position="60"/>
    </location>
</feature>
<geneLocation type="plasmid" evidence="2 3">
    <name>pCHA6605.01</name>
</geneLocation>
<keyword evidence="1" id="KW-0472">Membrane</keyword>
<dbReference type="Proteomes" id="UP000010366">
    <property type="component" value="Plasmid pCHA6605.01"/>
</dbReference>
<proteinExistence type="predicted"/>
<dbReference type="HOGENOM" id="CLU_094546_0_0_3"/>